<dbReference type="InterPro" id="IPR036771">
    <property type="entry name" value="ATPsynth_dsu/esu_N"/>
</dbReference>
<dbReference type="GO" id="GO:0045259">
    <property type="term" value="C:proton-transporting ATP synthase complex"/>
    <property type="evidence" value="ECO:0007669"/>
    <property type="project" value="UniProtKB-KW"/>
</dbReference>
<comment type="similarity">
    <text evidence="3">Belongs to the ATPase epsilon chain family.</text>
</comment>
<organism evidence="9 10">
    <name type="scientific">Candidatus Desulfaltia bathyphila</name>
    <dbReference type="NCBI Taxonomy" id="2841697"/>
    <lineage>
        <taxon>Bacteria</taxon>
        <taxon>Pseudomonadati</taxon>
        <taxon>Thermodesulfobacteriota</taxon>
        <taxon>Desulfobacteria</taxon>
        <taxon>Desulfobacterales</taxon>
        <taxon>Desulfobacterales incertae sedis</taxon>
        <taxon>Candidatus Desulfaltia</taxon>
    </lineage>
</organism>
<gene>
    <name evidence="9" type="ORF">H8E80_01075</name>
</gene>
<evidence type="ECO:0000256" key="7">
    <source>
        <dbReference type="ARBA" id="ARBA00023196"/>
    </source>
</evidence>
<evidence type="ECO:0000313" key="9">
    <source>
        <dbReference type="EMBL" id="MBC8198629.1"/>
    </source>
</evidence>
<dbReference type="InterPro" id="IPR001469">
    <property type="entry name" value="ATP_synth_F1_dsu/esu"/>
</dbReference>
<dbReference type="Proteomes" id="UP000603545">
    <property type="component" value="Unassembled WGS sequence"/>
</dbReference>
<keyword evidence="6" id="KW-0472">Membrane</keyword>
<feature type="domain" description="ATP synthase F1 complex delta/epsilon subunit N-terminal" evidence="8">
    <location>
        <begin position="1"/>
        <end position="79"/>
    </location>
</feature>
<dbReference type="NCBIfam" id="TIGR03166">
    <property type="entry name" value="alt_F1F0_F1_eps"/>
    <property type="match status" value="1"/>
</dbReference>
<evidence type="ECO:0000256" key="4">
    <source>
        <dbReference type="ARBA" id="ARBA00022448"/>
    </source>
</evidence>
<keyword evidence="7" id="KW-0066">ATP synthesis</keyword>
<keyword evidence="7" id="KW-0139">CF(1)</keyword>
<dbReference type="SUPFAM" id="SSF51344">
    <property type="entry name" value="Epsilon subunit of F1F0-ATP synthase N-terminal domain"/>
    <property type="match status" value="1"/>
</dbReference>
<dbReference type="Pfam" id="PF02823">
    <property type="entry name" value="ATP-synt_DE_N"/>
    <property type="match status" value="1"/>
</dbReference>
<dbReference type="Gene3D" id="2.60.15.10">
    <property type="entry name" value="F0F1 ATP synthase delta/epsilon subunit, N-terminal"/>
    <property type="match status" value="1"/>
</dbReference>
<dbReference type="InterPro" id="IPR024037">
    <property type="entry name" value="Alt_ATP_synth_F1_esu"/>
</dbReference>
<proteinExistence type="inferred from homology"/>
<comment type="caution">
    <text evidence="9">The sequence shown here is derived from an EMBL/GenBank/DDBJ whole genome shotgun (WGS) entry which is preliminary data.</text>
</comment>
<reference evidence="9 10" key="1">
    <citation type="submission" date="2020-08" db="EMBL/GenBank/DDBJ databases">
        <title>Bridging the membrane lipid divide: bacteria of the FCB group superphylum have the potential to synthesize archaeal ether lipids.</title>
        <authorList>
            <person name="Villanueva L."/>
            <person name="Von Meijenfeldt F.A.B."/>
            <person name="Westbye A.B."/>
            <person name="Yadav S."/>
            <person name="Hopmans E.C."/>
            <person name="Dutilh B.E."/>
            <person name="Sinninghe Damste J.S."/>
        </authorList>
    </citation>
    <scope>NUCLEOTIDE SEQUENCE [LARGE SCALE GENOMIC DNA]</scope>
    <source>
        <strain evidence="9">NIOZ-UU82</strain>
    </source>
</reference>
<dbReference type="CDD" id="cd12152">
    <property type="entry name" value="F1-ATPase_delta"/>
    <property type="match status" value="1"/>
</dbReference>
<comment type="function">
    <text evidence="1">Produces ATP from ADP in the presence of a proton gradient across the membrane.</text>
</comment>
<dbReference type="AlphaFoldDB" id="A0A8J6T6G0"/>
<dbReference type="EMBL" id="JACNLL010000016">
    <property type="protein sequence ID" value="MBC8198629.1"/>
    <property type="molecule type" value="Genomic_DNA"/>
</dbReference>
<dbReference type="GO" id="GO:0012505">
    <property type="term" value="C:endomembrane system"/>
    <property type="evidence" value="ECO:0007669"/>
    <property type="project" value="UniProtKB-SubCell"/>
</dbReference>
<accession>A0A8J6T6G0</accession>
<keyword evidence="4" id="KW-0813">Transport</keyword>
<evidence type="ECO:0000256" key="2">
    <source>
        <dbReference type="ARBA" id="ARBA00004184"/>
    </source>
</evidence>
<dbReference type="NCBIfam" id="NF004871">
    <property type="entry name" value="PRK06228.1"/>
    <property type="match status" value="1"/>
</dbReference>
<dbReference type="InterPro" id="IPR020546">
    <property type="entry name" value="ATP_synth_F1_dsu/esu_N"/>
</dbReference>
<sequence>MKLKVLLPTEILIDEEVVKVIAEAENGSFCLLSRHVDFVAAIIPGIFSFVTLELVEQFYAVDEGILIKCGQEVMLSTRNAVRGPDLGVLKKAVQKQFVELEDREKMSRSALARLEAGFIRRFMDIEKQGLTAGL</sequence>
<evidence type="ECO:0000256" key="1">
    <source>
        <dbReference type="ARBA" id="ARBA00003543"/>
    </source>
</evidence>
<dbReference type="GO" id="GO:0046933">
    <property type="term" value="F:proton-transporting ATP synthase activity, rotational mechanism"/>
    <property type="evidence" value="ECO:0007669"/>
    <property type="project" value="InterPro"/>
</dbReference>
<comment type="subcellular location">
    <subcellularLocation>
        <location evidence="2">Endomembrane system</location>
        <topology evidence="2">Peripheral membrane protein</topology>
    </subcellularLocation>
</comment>
<evidence type="ECO:0000259" key="8">
    <source>
        <dbReference type="Pfam" id="PF02823"/>
    </source>
</evidence>
<evidence type="ECO:0000256" key="3">
    <source>
        <dbReference type="ARBA" id="ARBA00005712"/>
    </source>
</evidence>
<protein>
    <submittedName>
        <fullName evidence="9">F0F1 ATP synthase subunit epsilon</fullName>
    </submittedName>
</protein>
<name>A0A8J6T6G0_9BACT</name>
<evidence type="ECO:0000256" key="5">
    <source>
        <dbReference type="ARBA" id="ARBA00023065"/>
    </source>
</evidence>
<evidence type="ECO:0000313" key="10">
    <source>
        <dbReference type="Proteomes" id="UP000603545"/>
    </source>
</evidence>
<keyword evidence="5" id="KW-0406">Ion transport</keyword>
<evidence type="ECO:0000256" key="6">
    <source>
        <dbReference type="ARBA" id="ARBA00023136"/>
    </source>
</evidence>